<feature type="compositionally biased region" description="Polar residues" evidence="3">
    <location>
        <begin position="297"/>
        <end position="308"/>
    </location>
</feature>
<feature type="region of interest" description="Disordered" evidence="3">
    <location>
        <begin position="66"/>
        <end position="114"/>
    </location>
</feature>
<feature type="compositionally biased region" description="Basic residues" evidence="3">
    <location>
        <begin position="68"/>
        <end position="78"/>
    </location>
</feature>
<keyword evidence="1" id="KW-0112">Calmodulin-binding</keyword>
<reference evidence="4" key="2">
    <citation type="submission" date="2017-02" db="EMBL/GenBank/DDBJ databases">
        <title>WGS assembly of Sorghum bicolor.</title>
        <authorList>
            <person name="Paterson A."/>
            <person name="Mullet J."/>
            <person name="Bowers J."/>
            <person name="Bruggmann R."/>
            <person name="Dubchak I."/>
            <person name="Grimwood J."/>
            <person name="Gundlach H."/>
            <person name="Haberer G."/>
            <person name="Hellsten U."/>
            <person name="Mitros T."/>
            <person name="Poliakov A."/>
            <person name="Schmutz J."/>
            <person name="Spannagl M."/>
            <person name="Tang H."/>
            <person name="Wang X."/>
            <person name="Wicker T."/>
            <person name="Bharti A."/>
            <person name="Chapman J."/>
            <person name="Feltus F."/>
            <person name="Gowik U."/>
            <person name="Grigoriev I."/>
            <person name="Lyons E."/>
            <person name="Maher C."/>
            <person name="Martis M."/>
            <person name="Narechania A."/>
            <person name="Otillar R."/>
            <person name="Penning B."/>
            <person name="Salamov A."/>
            <person name="Wang Y."/>
            <person name="Zhang L."/>
            <person name="Carpita N."/>
            <person name="Freeling M."/>
            <person name="Gingle A."/>
            <person name="Hash C."/>
            <person name="Keller B."/>
            <person name="Klein P."/>
            <person name="Kresovich S."/>
            <person name="Mccann M."/>
            <person name="Ming R."/>
            <person name="Peterson D."/>
            <person name="Rahman M."/>
            <person name="Ware D."/>
            <person name="Westhoff P."/>
            <person name="Mayer K."/>
            <person name="Messing J."/>
            <person name="Sims D."/>
            <person name="Jenkins J."/>
            <person name="Shu S."/>
            <person name="Rokhsar D."/>
        </authorList>
    </citation>
    <scope>NUCLEOTIDE SEQUENCE</scope>
</reference>
<dbReference type="PANTHER" id="PTHR32295:SF33">
    <property type="entry name" value="PROTEIN IQ-DOMAIN 21"/>
    <property type="match status" value="1"/>
</dbReference>
<feature type="compositionally biased region" description="Basic and acidic residues" evidence="3">
    <location>
        <begin position="100"/>
        <end position="114"/>
    </location>
</feature>
<accession>A0A194YQI8</accession>
<gene>
    <name evidence="4" type="ORF">SORBI_3004G133000</name>
</gene>
<evidence type="ECO:0000313" key="5">
    <source>
        <dbReference type="Proteomes" id="UP000000768"/>
    </source>
</evidence>
<dbReference type="InParanoid" id="A0A194YQI8"/>
<evidence type="ECO:0000256" key="3">
    <source>
        <dbReference type="SAM" id="MobiDB-lite"/>
    </source>
</evidence>
<dbReference type="Gramene" id="OQU84850">
    <property type="protein sequence ID" value="OQU84850"/>
    <property type="gene ID" value="SORBI_3004G133000"/>
</dbReference>
<evidence type="ECO:0000256" key="1">
    <source>
        <dbReference type="ARBA" id="ARBA00022860"/>
    </source>
</evidence>
<evidence type="ECO:0000313" key="4">
    <source>
        <dbReference type="EMBL" id="KXG30090.1"/>
    </source>
</evidence>
<feature type="compositionally biased region" description="Basic and acidic residues" evidence="3">
    <location>
        <begin position="165"/>
        <end position="174"/>
    </location>
</feature>
<feature type="region of interest" description="Disordered" evidence="3">
    <location>
        <begin position="235"/>
        <end position="308"/>
    </location>
</feature>
<organism evidence="4 5">
    <name type="scientific">Sorghum bicolor</name>
    <name type="common">Sorghum</name>
    <name type="synonym">Sorghum vulgare</name>
    <dbReference type="NCBI Taxonomy" id="4558"/>
    <lineage>
        <taxon>Eukaryota</taxon>
        <taxon>Viridiplantae</taxon>
        <taxon>Streptophyta</taxon>
        <taxon>Embryophyta</taxon>
        <taxon>Tracheophyta</taxon>
        <taxon>Spermatophyta</taxon>
        <taxon>Magnoliopsida</taxon>
        <taxon>Liliopsida</taxon>
        <taxon>Poales</taxon>
        <taxon>Poaceae</taxon>
        <taxon>PACMAD clade</taxon>
        <taxon>Panicoideae</taxon>
        <taxon>Andropogonodae</taxon>
        <taxon>Andropogoneae</taxon>
        <taxon>Sorghinae</taxon>
        <taxon>Sorghum</taxon>
    </lineage>
</organism>
<dbReference type="Gramene" id="KXG30090">
    <property type="protein sequence ID" value="KXG30090"/>
    <property type="gene ID" value="SORBI_3004G133000"/>
</dbReference>
<reference evidence="4 5" key="1">
    <citation type="journal article" date="2009" name="Nature">
        <title>The Sorghum bicolor genome and the diversification of grasses.</title>
        <authorList>
            <person name="Paterson A.H."/>
            <person name="Bowers J.E."/>
            <person name="Bruggmann R."/>
            <person name="Dubchak I."/>
            <person name="Grimwood J."/>
            <person name="Gundlach H."/>
            <person name="Haberer G."/>
            <person name="Hellsten U."/>
            <person name="Mitros T."/>
            <person name="Poliakov A."/>
            <person name="Schmutz J."/>
            <person name="Spannagl M."/>
            <person name="Tang H."/>
            <person name="Wang X."/>
            <person name="Wicker T."/>
            <person name="Bharti A.K."/>
            <person name="Chapman J."/>
            <person name="Feltus F.A."/>
            <person name="Gowik U."/>
            <person name="Grigoriev I.V."/>
            <person name="Lyons E."/>
            <person name="Maher C.A."/>
            <person name="Martis M."/>
            <person name="Narechania A."/>
            <person name="Otillar R.P."/>
            <person name="Penning B.W."/>
            <person name="Salamov A.A."/>
            <person name="Wang Y."/>
            <person name="Zhang L."/>
            <person name="Carpita N.C."/>
            <person name="Freeling M."/>
            <person name="Gingle A.R."/>
            <person name="Hash C.T."/>
            <person name="Keller B."/>
            <person name="Klein P."/>
            <person name="Kresovich S."/>
            <person name="McCann M.C."/>
            <person name="Ming R."/>
            <person name="Peterson D.G."/>
            <person name="Mehboob-ur-Rahman"/>
            <person name="Ware D."/>
            <person name="Westhoff P."/>
            <person name="Mayer K.F."/>
            <person name="Messing J."/>
            <person name="Rokhsar D.S."/>
        </authorList>
    </citation>
    <scope>NUCLEOTIDE SEQUENCE [LARGE SCALE GENOMIC DNA]</scope>
    <source>
        <strain evidence="5">cv. BTx623</strain>
    </source>
</reference>
<dbReference type="FunCoup" id="A0A194YQI8">
    <property type="interactions" value="15"/>
</dbReference>
<protein>
    <recommendedName>
        <fullName evidence="6">DUF4005 domain-containing protein</fullName>
    </recommendedName>
</protein>
<dbReference type="eggNOG" id="ENOG502QQK3">
    <property type="taxonomic scope" value="Eukaryota"/>
</dbReference>
<dbReference type="PANTHER" id="PTHR32295">
    <property type="entry name" value="IQ-DOMAIN 5-RELATED"/>
    <property type="match status" value="1"/>
</dbReference>
<evidence type="ECO:0008006" key="6">
    <source>
        <dbReference type="Google" id="ProtNLM"/>
    </source>
</evidence>
<dbReference type="AlphaFoldDB" id="A0A194YQI8"/>
<feature type="compositionally biased region" description="Low complexity" evidence="3">
    <location>
        <begin position="154"/>
        <end position="163"/>
    </location>
</feature>
<sequence length="308" mass="33226">MRCMQALVRAQARVRARRVTQHPLLLLPPPTPPASRATLLGAPYVEPALQGHRDVSDDGEVADLLLRQRSRSRSRGRLGRGEDNGGGRSPSGAWDSSSRTLEDARAEGARRHDAAARRERALAYAYAYQQRQCQRQEDEKAGLGFHWLERWMAATQAQQQQQEQEQEHAPDHAKTTHQSATTRTTSYVTAAAAFPNGMSEKTVEMETSFGSPLNHHAATVAHGRPPAIPGYMAATRSARAKARPVPPSATPTHARSRSGGGLAGDSSSSGQNGSAIAGYSPDSSGTGEWTPPRFGVSTRTTNSRVAYT</sequence>
<dbReference type="Proteomes" id="UP000000768">
    <property type="component" value="Chromosome 4"/>
</dbReference>
<keyword evidence="5" id="KW-1185">Reference proteome</keyword>
<feature type="region of interest" description="Disordered" evidence="3">
    <location>
        <begin position="154"/>
        <end position="184"/>
    </location>
</feature>
<dbReference type="EMBL" id="CM000763">
    <property type="protein sequence ID" value="KXG30090.1"/>
    <property type="molecule type" value="Genomic_DNA"/>
</dbReference>
<dbReference type="STRING" id="4558.A0A194YQI8"/>
<evidence type="ECO:0000256" key="2">
    <source>
        <dbReference type="ARBA" id="ARBA00024341"/>
    </source>
</evidence>
<name>A0A194YQI8_SORBI</name>
<comment type="similarity">
    <text evidence="2">Belongs to the IQD family.</text>
</comment>
<reference evidence="5" key="3">
    <citation type="journal article" date="2018" name="Plant J.">
        <title>The Sorghum bicolor reference genome: improved assembly, gene annotations, a transcriptome atlas, and signatures of genome organization.</title>
        <authorList>
            <person name="McCormick R.F."/>
            <person name="Truong S.K."/>
            <person name="Sreedasyam A."/>
            <person name="Jenkins J."/>
            <person name="Shu S."/>
            <person name="Sims D."/>
            <person name="Kennedy M."/>
            <person name="Amirebrahimi M."/>
            <person name="Weers B.D."/>
            <person name="McKinley B."/>
            <person name="Mattison A."/>
            <person name="Morishige D.T."/>
            <person name="Grimwood J."/>
            <person name="Schmutz J."/>
            <person name="Mullet J.E."/>
        </authorList>
    </citation>
    <scope>NUCLEOTIDE SEQUENCE [LARGE SCALE GENOMIC DNA]</scope>
    <source>
        <strain evidence="5">cv. BTx623</strain>
    </source>
</reference>
<dbReference type="EMBL" id="CM000763">
    <property type="protein sequence ID" value="OQU84850.1"/>
    <property type="molecule type" value="Genomic_DNA"/>
</dbReference>
<dbReference type="GO" id="GO:0005516">
    <property type="term" value="F:calmodulin binding"/>
    <property type="evidence" value="ECO:0007669"/>
    <property type="project" value="UniProtKB-KW"/>
</dbReference>
<proteinExistence type="inferred from homology"/>